<dbReference type="Pfam" id="PF01347">
    <property type="entry name" value="Vitellogenin_N"/>
    <property type="match status" value="1"/>
</dbReference>
<dbReference type="SUPFAM" id="SSF48431">
    <property type="entry name" value="Lipovitellin-phosvitin complex, superhelical domain"/>
    <property type="match status" value="1"/>
</dbReference>
<dbReference type="GO" id="GO:0005319">
    <property type="term" value="F:lipid transporter activity"/>
    <property type="evidence" value="ECO:0007669"/>
    <property type="project" value="InterPro"/>
</dbReference>
<evidence type="ECO:0000313" key="4">
    <source>
        <dbReference type="EMBL" id="KAA3674323.1"/>
    </source>
</evidence>
<evidence type="ECO:0000313" key="5">
    <source>
        <dbReference type="Proteomes" id="UP000324629"/>
    </source>
</evidence>
<dbReference type="Gene3D" id="1.25.10.20">
    <property type="entry name" value="Vitellinogen, superhelical"/>
    <property type="match status" value="1"/>
</dbReference>
<dbReference type="InterPro" id="IPR050733">
    <property type="entry name" value="Vitellogenin/Apolipophorin"/>
</dbReference>
<dbReference type="AlphaFoldDB" id="A0A5J4NFU5"/>
<dbReference type="PANTHER" id="PTHR23345">
    <property type="entry name" value="VITELLOGENIN-RELATED"/>
    <property type="match status" value="1"/>
</dbReference>
<dbReference type="PANTHER" id="PTHR23345:SF15">
    <property type="entry name" value="VITELLOGENIN 1-RELATED"/>
    <property type="match status" value="1"/>
</dbReference>
<keyword evidence="5" id="KW-1185">Reference proteome</keyword>
<sequence>MFSSQALKNRHAMKENLHPDIHLTISMMVGKICSQHQDCKNETNVRLIFEMLMEHIPTNCEHRTYKQLEAIVTSLYAVGNLGINADVEHLTNTIRSCFNNPRVDTSVKVAATESLRRVGCNPLVNEVLWNYLIDQSEDSEVRINAYRSYMHCPTTTKIKNSIRLLRNETSQQ</sequence>
<dbReference type="InterPro" id="IPR011030">
    <property type="entry name" value="Lipovitellin_superhlx_dom"/>
</dbReference>
<protein>
    <recommendedName>
        <fullName evidence="3">Vitellogenin domain-containing protein</fullName>
    </recommendedName>
</protein>
<evidence type="ECO:0000256" key="2">
    <source>
        <dbReference type="ARBA" id="ARBA00023180"/>
    </source>
</evidence>
<dbReference type="Proteomes" id="UP000324629">
    <property type="component" value="Unassembled WGS sequence"/>
</dbReference>
<name>A0A5J4NFU5_9TREM</name>
<accession>A0A5J4NFU5</accession>
<dbReference type="InterPro" id="IPR001747">
    <property type="entry name" value="Vitellogenin_N"/>
</dbReference>
<feature type="non-terminal residue" evidence="4">
    <location>
        <position position="172"/>
    </location>
</feature>
<evidence type="ECO:0000259" key="3">
    <source>
        <dbReference type="Pfam" id="PF01347"/>
    </source>
</evidence>
<feature type="domain" description="Vitellogenin" evidence="3">
    <location>
        <begin position="8"/>
        <end position="172"/>
    </location>
</feature>
<proteinExistence type="predicted"/>
<keyword evidence="2" id="KW-0325">Glycoprotein</keyword>
<keyword evidence="1" id="KW-1015">Disulfide bond</keyword>
<evidence type="ECO:0000256" key="1">
    <source>
        <dbReference type="ARBA" id="ARBA00023157"/>
    </source>
</evidence>
<reference evidence="4 5" key="1">
    <citation type="journal article" date="2019" name="Gigascience">
        <title>Whole-genome sequence of the oriental lung fluke Paragonimus westermani.</title>
        <authorList>
            <person name="Oey H."/>
            <person name="Zakrzewski M."/>
            <person name="Narain K."/>
            <person name="Devi K.R."/>
            <person name="Agatsuma T."/>
            <person name="Nawaratna S."/>
            <person name="Gobert G.N."/>
            <person name="Jones M.K."/>
            <person name="Ragan M.A."/>
            <person name="McManus D.P."/>
            <person name="Krause L."/>
        </authorList>
    </citation>
    <scope>NUCLEOTIDE SEQUENCE [LARGE SCALE GENOMIC DNA]</scope>
    <source>
        <strain evidence="4 5">IND2009</strain>
    </source>
</reference>
<gene>
    <name evidence="4" type="ORF">DEA37_0009470</name>
</gene>
<comment type="caution">
    <text evidence="4">The sequence shown here is derived from an EMBL/GenBank/DDBJ whole genome shotgun (WGS) entry which is preliminary data.</text>
</comment>
<organism evidence="4 5">
    <name type="scientific">Paragonimus westermani</name>
    <dbReference type="NCBI Taxonomy" id="34504"/>
    <lineage>
        <taxon>Eukaryota</taxon>
        <taxon>Metazoa</taxon>
        <taxon>Spiralia</taxon>
        <taxon>Lophotrochozoa</taxon>
        <taxon>Platyhelminthes</taxon>
        <taxon>Trematoda</taxon>
        <taxon>Digenea</taxon>
        <taxon>Plagiorchiida</taxon>
        <taxon>Troglotremata</taxon>
        <taxon>Troglotrematidae</taxon>
        <taxon>Paragonimus</taxon>
    </lineage>
</organism>
<dbReference type="EMBL" id="QNGE01003229">
    <property type="protein sequence ID" value="KAA3674323.1"/>
    <property type="molecule type" value="Genomic_DNA"/>
</dbReference>